<comment type="caution">
    <text evidence="2">The sequence shown here is derived from an EMBL/GenBank/DDBJ whole genome shotgun (WGS) entry which is preliminary data.</text>
</comment>
<evidence type="ECO:0000256" key="1">
    <source>
        <dbReference type="SAM" id="MobiDB-lite"/>
    </source>
</evidence>
<evidence type="ECO:0000313" key="3">
    <source>
        <dbReference type="Proteomes" id="UP000729402"/>
    </source>
</evidence>
<gene>
    <name evidence="2" type="ORF">GUJ93_ZPchr0004g40077</name>
</gene>
<protein>
    <submittedName>
        <fullName evidence="2">Uncharacterized protein</fullName>
    </submittedName>
</protein>
<sequence>MPGGVTIVSCRGDIFGASPAVAEALAVALGFVGTGIGNKHKRRSACGPGTTRVASGQARCERPWRGITRATHGEVGRSAEKEKREKRNVVCGG</sequence>
<accession>A0A8J5V8N4</accession>
<keyword evidence="3" id="KW-1185">Reference proteome</keyword>
<evidence type="ECO:0000313" key="2">
    <source>
        <dbReference type="EMBL" id="KAG8064562.1"/>
    </source>
</evidence>
<dbReference type="AlphaFoldDB" id="A0A8J5V8N4"/>
<feature type="region of interest" description="Disordered" evidence="1">
    <location>
        <begin position="40"/>
        <end position="59"/>
    </location>
</feature>
<reference evidence="2" key="1">
    <citation type="journal article" date="2021" name="bioRxiv">
        <title>Whole Genome Assembly and Annotation of Northern Wild Rice, Zizania palustris L., Supports a Whole Genome Duplication in the Zizania Genus.</title>
        <authorList>
            <person name="Haas M."/>
            <person name="Kono T."/>
            <person name="Macchietto M."/>
            <person name="Millas R."/>
            <person name="McGilp L."/>
            <person name="Shao M."/>
            <person name="Duquette J."/>
            <person name="Hirsch C.N."/>
            <person name="Kimball J."/>
        </authorList>
    </citation>
    <scope>NUCLEOTIDE SEQUENCE</scope>
    <source>
        <tissue evidence="2">Fresh leaf tissue</tissue>
    </source>
</reference>
<organism evidence="2 3">
    <name type="scientific">Zizania palustris</name>
    <name type="common">Northern wild rice</name>
    <dbReference type="NCBI Taxonomy" id="103762"/>
    <lineage>
        <taxon>Eukaryota</taxon>
        <taxon>Viridiplantae</taxon>
        <taxon>Streptophyta</taxon>
        <taxon>Embryophyta</taxon>
        <taxon>Tracheophyta</taxon>
        <taxon>Spermatophyta</taxon>
        <taxon>Magnoliopsida</taxon>
        <taxon>Liliopsida</taxon>
        <taxon>Poales</taxon>
        <taxon>Poaceae</taxon>
        <taxon>BOP clade</taxon>
        <taxon>Oryzoideae</taxon>
        <taxon>Oryzeae</taxon>
        <taxon>Zizaniinae</taxon>
        <taxon>Zizania</taxon>
    </lineage>
</organism>
<dbReference type="EMBL" id="JAAALK010000285">
    <property type="protein sequence ID" value="KAG8064562.1"/>
    <property type="molecule type" value="Genomic_DNA"/>
</dbReference>
<feature type="region of interest" description="Disordered" evidence="1">
    <location>
        <begin position="71"/>
        <end position="93"/>
    </location>
</feature>
<proteinExistence type="predicted"/>
<reference evidence="2" key="2">
    <citation type="submission" date="2021-02" db="EMBL/GenBank/DDBJ databases">
        <authorList>
            <person name="Kimball J.A."/>
            <person name="Haas M.W."/>
            <person name="Macchietto M."/>
            <person name="Kono T."/>
            <person name="Duquette J."/>
            <person name="Shao M."/>
        </authorList>
    </citation>
    <scope>NUCLEOTIDE SEQUENCE</scope>
    <source>
        <tissue evidence="2">Fresh leaf tissue</tissue>
    </source>
</reference>
<name>A0A8J5V8N4_ZIZPA</name>
<dbReference type="Proteomes" id="UP000729402">
    <property type="component" value="Unassembled WGS sequence"/>
</dbReference>